<protein>
    <submittedName>
        <fullName evidence="3">DUF3857 domain-containing protein</fullName>
    </submittedName>
</protein>
<proteinExistence type="predicted"/>
<dbReference type="InterPro" id="IPR002931">
    <property type="entry name" value="Transglutaminase-like"/>
</dbReference>
<evidence type="ECO:0000313" key="4">
    <source>
        <dbReference type="Proteomes" id="UP001156141"/>
    </source>
</evidence>
<sequence>MAFKNYLQLSFFFISFILFSQDKVFTSSNIPEVLSDGANAVVRLDETRIDLLKIDEMLVSERRIITILNKSGDDNLNAYVHYDNNVKIKNLEATIFNKFGAVIKKIKEKNFKDVSAVDGATLYSDSRVKYLDYTPSAYPYTVEFICEISTGNTAFIPSFMPINERYVSVEESNYSITYPEDIQIRKKEKYLEGLDLEKKEELGLISYFVKNLEAYKPEDYCPNLLEIAPRVLIASKQFSLEGVQAEVEDWNGFGKWMYNDLLFDTLDLPQSTVDYVRNLVKDDTSDIEKAKKIYEYVQNKVRYISVQVGIGGWKPFKASKVDELGYGDCKGLTNYTMALLKAVGVKSNYCVIYAGNSQRSMEQDFALMQGNHVILSIPTNEEPVWLECTSQDVPFGFIGDFTDDRDVLVVTPEGGEIKHTKKYKTEENTQYLKGNYTINPEGSINVDVNIISKGIQYDDKYRLESQSARDLDVYYKDRWDYLNTISIDKIEIDNNKSDVSFAEHIGFYVPNYTKKAGNIMLLTVNALNRNINIPDKYKDRKYPIKVKRGFIDEDEVKITLPENYKVESLPEKIEIENKFGSYRAEFILEDENVIYKRKLVINDGVFPKEDYDDFRNFRIDISKSDNAKIALVKNTTKN</sequence>
<dbReference type="Gene3D" id="2.60.40.3140">
    <property type="match status" value="1"/>
</dbReference>
<keyword evidence="4" id="KW-1185">Reference proteome</keyword>
<dbReference type="SUPFAM" id="SSF54001">
    <property type="entry name" value="Cysteine proteinases"/>
    <property type="match status" value="1"/>
</dbReference>
<dbReference type="InterPro" id="IPR024618">
    <property type="entry name" value="DUF3857"/>
</dbReference>
<feature type="domain" description="DUF3857" evidence="2">
    <location>
        <begin position="61"/>
        <end position="189"/>
    </location>
</feature>
<dbReference type="InterPro" id="IPR038765">
    <property type="entry name" value="Papain-like_cys_pep_sf"/>
</dbReference>
<comment type="caution">
    <text evidence="3">The sequence shown here is derived from an EMBL/GenBank/DDBJ whole genome shotgun (WGS) entry which is preliminary data.</text>
</comment>
<dbReference type="EMBL" id="JAKVQD010000004">
    <property type="protein sequence ID" value="MCH4553167.1"/>
    <property type="molecule type" value="Genomic_DNA"/>
</dbReference>
<gene>
    <name evidence="3" type="ORF">MKW35_11080</name>
</gene>
<dbReference type="Pfam" id="PF01841">
    <property type="entry name" value="Transglut_core"/>
    <property type="match status" value="1"/>
</dbReference>
<organism evidence="3 4">
    <name type="scientific">Aestuariibaculum lutulentum</name>
    <dbReference type="NCBI Taxonomy" id="2920935"/>
    <lineage>
        <taxon>Bacteria</taxon>
        <taxon>Pseudomonadati</taxon>
        <taxon>Bacteroidota</taxon>
        <taxon>Flavobacteriia</taxon>
        <taxon>Flavobacteriales</taxon>
        <taxon>Flavobacteriaceae</taxon>
    </lineage>
</organism>
<dbReference type="Pfam" id="PF12969">
    <property type="entry name" value="DUF3857"/>
    <property type="match status" value="1"/>
</dbReference>
<dbReference type="Gene3D" id="2.60.120.1130">
    <property type="match status" value="1"/>
</dbReference>
<evidence type="ECO:0000313" key="3">
    <source>
        <dbReference type="EMBL" id="MCH4553167.1"/>
    </source>
</evidence>
<dbReference type="Proteomes" id="UP001156141">
    <property type="component" value="Unassembled WGS sequence"/>
</dbReference>
<evidence type="ECO:0000259" key="1">
    <source>
        <dbReference type="Pfam" id="PF01841"/>
    </source>
</evidence>
<dbReference type="Gene3D" id="3.10.620.30">
    <property type="match status" value="1"/>
</dbReference>
<dbReference type="RefSeq" id="WP_240573616.1">
    <property type="nucleotide sequence ID" value="NZ_CP136709.1"/>
</dbReference>
<reference evidence="3" key="1">
    <citation type="submission" date="2022-02" db="EMBL/GenBank/DDBJ databases">
        <title>Aestuariibaculum sp., a marine bacterium isolated from sediment in Guangxi.</title>
        <authorList>
            <person name="Ying J."/>
        </authorList>
    </citation>
    <scope>NUCLEOTIDE SEQUENCE</scope>
    <source>
        <strain evidence="3">L182</strain>
    </source>
</reference>
<evidence type="ECO:0000259" key="2">
    <source>
        <dbReference type="Pfam" id="PF12969"/>
    </source>
</evidence>
<feature type="domain" description="Transglutaminase-like" evidence="1">
    <location>
        <begin position="275"/>
        <end position="372"/>
    </location>
</feature>
<accession>A0ABS9RM23</accession>
<name>A0ABS9RM23_9FLAO</name>